<evidence type="ECO:0000256" key="4">
    <source>
        <dbReference type="ARBA" id="ARBA00023002"/>
    </source>
</evidence>
<dbReference type="OrthoDB" id="416786at2759"/>
<dbReference type="PANTHER" id="PTHR43775">
    <property type="entry name" value="FATTY ACID SYNTHASE"/>
    <property type="match status" value="1"/>
</dbReference>
<keyword evidence="1" id="KW-0596">Phosphopantetheine</keyword>
<dbReference type="GO" id="GO:0016491">
    <property type="term" value="F:oxidoreductase activity"/>
    <property type="evidence" value="ECO:0007669"/>
    <property type="project" value="UniProtKB-KW"/>
</dbReference>
<dbReference type="Gene3D" id="1.10.1200.10">
    <property type="entry name" value="ACP-like"/>
    <property type="match status" value="1"/>
</dbReference>
<protein>
    <submittedName>
        <fullName evidence="7">Putative polyketide synthase</fullName>
    </submittedName>
</protein>
<dbReference type="Gene3D" id="3.40.50.720">
    <property type="entry name" value="NAD(P)-binding Rossmann-like Domain"/>
    <property type="match status" value="1"/>
</dbReference>
<sequence length="454" mass="49091">MWIAKQIPAIPPITRDFRDTSQIAWYPAAYSLTTCALISIAGKLATISPLRWVFAIFIVGSILVSWRWCLRINLPAGALTVATQFFFFKPHSIPSDRTYWRAGLGTVAYHACDLTNSELAKKVRDYIVKTMPPIAGVANGGMVLRDAPVVRSTLNLTRQFPSNTLDWLVSFSSIVGTTGNPGQTAYSAGNAVMKAVVRQRRTRGLAGFTIDIVIGVGCIERESADGRLTRQQQQQRLQTRSGTLAMREADLHQLLAEAVVSGRPGSGLDPEIIMGLAHISVGQAESAFWAAHARFGRTPMEDVSRILLGAVKGKVEALMFLTDAGSDSQPETTPLVDLGVDSLVGVEIWSWLLKELGVEIPVRKILGGASVSELVNNIVEKLTPELTSRFEARKSGAATATAAVVAAPTVDNVKVEVETDEKKVGILEVPMAHGHMHLEDIAQVSAIEIAPESF</sequence>
<dbReference type="InterPro" id="IPR057326">
    <property type="entry name" value="KR_dom"/>
</dbReference>
<dbReference type="SUPFAM" id="SSF47336">
    <property type="entry name" value="ACP-like"/>
    <property type="match status" value="1"/>
</dbReference>
<evidence type="ECO:0000256" key="1">
    <source>
        <dbReference type="ARBA" id="ARBA00022450"/>
    </source>
</evidence>
<evidence type="ECO:0000256" key="2">
    <source>
        <dbReference type="ARBA" id="ARBA00022553"/>
    </source>
</evidence>
<proteinExistence type="predicted"/>
<dbReference type="Pfam" id="PF00550">
    <property type="entry name" value="PP-binding"/>
    <property type="match status" value="1"/>
</dbReference>
<keyword evidence="5" id="KW-0812">Transmembrane</keyword>
<evidence type="ECO:0000256" key="5">
    <source>
        <dbReference type="SAM" id="Phobius"/>
    </source>
</evidence>
<dbReference type="AlphaFoldDB" id="A0A0G2FWC2"/>
<dbReference type="InterPro" id="IPR013968">
    <property type="entry name" value="PKS_KR"/>
</dbReference>
<dbReference type="GO" id="GO:0044550">
    <property type="term" value="P:secondary metabolite biosynthetic process"/>
    <property type="evidence" value="ECO:0007669"/>
    <property type="project" value="TreeGrafter"/>
</dbReference>
<dbReference type="InterPro" id="IPR036736">
    <property type="entry name" value="ACP-like_sf"/>
</dbReference>
<dbReference type="PANTHER" id="PTHR43775:SF20">
    <property type="entry name" value="HYBRID PKS-NRPS SYNTHETASE APDA"/>
    <property type="match status" value="1"/>
</dbReference>
<keyword evidence="5" id="KW-0472">Membrane</keyword>
<feature type="domain" description="Carrier" evidence="6">
    <location>
        <begin position="298"/>
        <end position="382"/>
    </location>
</feature>
<keyword evidence="5" id="KW-1133">Transmembrane helix</keyword>
<keyword evidence="2" id="KW-0597">Phosphoprotein</keyword>
<dbReference type="GO" id="GO:0031177">
    <property type="term" value="F:phosphopantetheine binding"/>
    <property type="evidence" value="ECO:0007669"/>
    <property type="project" value="InterPro"/>
</dbReference>
<dbReference type="InterPro" id="IPR050091">
    <property type="entry name" value="PKS_NRPS_Biosynth_Enz"/>
</dbReference>
<reference evidence="7 8" key="2">
    <citation type="submission" date="2015-05" db="EMBL/GenBank/DDBJ databases">
        <authorList>
            <person name="Morales-Cruz A."/>
            <person name="Amrine K.C."/>
            <person name="Cantu D."/>
        </authorList>
    </citation>
    <scope>NUCLEOTIDE SEQUENCE [LARGE SCALE GENOMIC DNA]</scope>
    <source>
        <strain evidence="7">DA912</strain>
    </source>
</reference>
<comment type="caution">
    <text evidence="7">The sequence shown here is derived from an EMBL/GenBank/DDBJ whole genome shotgun (WGS) entry which is preliminary data.</text>
</comment>
<dbReference type="SMART" id="SM00823">
    <property type="entry name" value="PKS_PP"/>
    <property type="match status" value="1"/>
</dbReference>
<feature type="transmembrane region" description="Helical" evidence="5">
    <location>
        <begin position="23"/>
        <end position="42"/>
    </location>
</feature>
<evidence type="ECO:0000259" key="6">
    <source>
        <dbReference type="PROSITE" id="PS50075"/>
    </source>
</evidence>
<dbReference type="GO" id="GO:0004312">
    <property type="term" value="F:fatty acid synthase activity"/>
    <property type="evidence" value="ECO:0007669"/>
    <property type="project" value="TreeGrafter"/>
</dbReference>
<organism evidence="7 8">
    <name type="scientific">Diaporthe ampelina</name>
    <dbReference type="NCBI Taxonomy" id="1214573"/>
    <lineage>
        <taxon>Eukaryota</taxon>
        <taxon>Fungi</taxon>
        <taxon>Dikarya</taxon>
        <taxon>Ascomycota</taxon>
        <taxon>Pezizomycotina</taxon>
        <taxon>Sordariomycetes</taxon>
        <taxon>Sordariomycetidae</taxon>
        <taxon>Diaporthales</taxon>
        <taxon>Diaporthaceae</taxon>
        <taxon>Diaporthe</taxon>
    </lineage>
</organism>
<keyword evidence="8" id="KW-1185">Reference proteome</keyword>
<dbReference type="InterPro" id="IPR020806">
    <property type="entry name" value="PKS_PP-bd"/>
</dbReference>
<dbReference type="Pfam" id="PF08659">
    <property type="entry name" value="KR"/>
    <property type="match status" value="1"/>
</dbReference>
<evidence type="ECO:0000313" key="8">
    <source>
        <dbReference type="Proteomes" id="UP000034680"/>
    </source>
</evidence>
<reference evidence="7 8" key="1">
    <citation type="submission" date="2015-05" db="EMBL/GenBank/DDBJ databases">
        <title>Distinctive expansion of gene families associated with plant cell wall degradation and secondary metabolism in the genomes of grapevine trunk pathogens.</title>
        <authorList>
            <person name="Lawrence D.P."/>
            <person name="Travadon R."/>
            <person name="Rolshausen P.E."/>
            <person name="Baumgartner K."/>
        </authorList>
    </citation>
    <scope>NUCLEOTIDE SEQUENCE [LARGE SCALE GENOMIC DNA]</scope>
    <source>
        <strain evidence="7">DA912</strain>
    </source>
</reference>
<evidence type="ECO:0000313" key="7">
    <source>
        <dbReference type="EMBL" id="KKY38487.1"/>
    </source>
</evidence>
<accession>A0A0G2FWC2</accession>
<gene>
    <name evidence="7" type="ORF">UCDDA912_g01478</name>
</gene>
<dbReference type="STRING" id="1214573.A0A0G2FWC2"/>
<name>A0A0G2FWC2_9PEZI</name>
<dbReference type="EMBL" id="LCUC01000057">
    <property type="protein sequence ID" value="KKY38487.1"/>
    <property type="molecule type" value="Genomic_DNA"/>
</dbReference>
<dbReference type="PROSITE" id="PS50075">
    <property type="entry name" value="CARRIER"/>
    <property type="match status" value="1"/>
</dbReference>
<dbReference type="InterPro" id="IPR036291">
    <property type="entry name" value="NAD(P)-bd_dom_sf"/>
</dbReference>
<feature type="transmembrane region" description="Helical" evidence="5">
    <location>
        <begin position="49"/>
        <end position="68"/>
    </location>
</feature>
<keyword evidence="3" id="KW-0808">Transferase</keyword>
<dbReference type="SUPFAM" id="SSF51735">
    <property type="entry name" value="NAD(P)-binding Rossmann-fold domains"/>
    <property type="match status" value="1"/>
</dbReference>
<keyword evidence="4" id="KW-0560">Oxidoreductase</keyword>
<dbReference type="GO" id="GO:0006633">
    <property type="term" value="P:fatty acid biosynthetic process"/>
    <property type="evidence" value="ECO:0007669"/>
    <property type="project" value="TreeGrafter"/>
</dbReference>
<dbReference type="Proteomes" id="UP000034680">
    <property type="component" value="Unassembled WGS sequence"/>
</dbReference>
<evidence type="ECO:0000256" key="3">
    <source>
        <dbReference type="ARBA" id="ARBA00022679"/>
    </source>
</evidence>
<dbReference type="SMART" id="SM00822">
    <property type="entry name" value="PKS_KR"/>
    <property type="match status" value="1"/>
</dbReference>
<dbReference type="InterPro" id="IPR009081">
    <property type="entry name" value="PP-bd_ACP"/>
</dbReference>